<geneLocation type="mitochondrion" evidence="2"/>
<evidence type="ECO:0000313" key="3">
    <source>
        <dbReference type="Proteomes" id="UP000290189"/>
    </source>
</evidence>
<feature type="region of interest" description="Disordered" evidence="1">
    <location>
        <begin position="121"/>
        <end position="149"/>
    </location>
</feature>
<dbReference type="AlphaFoldDB" id="A0A3P3Y1R2"/>
<organism evidence="2 3">
    <name type="scientific">Plasmodiophora brassicae</name>
    <name type="common">Clubroot disease agent</name>
    <dbReference type="NCBI Taxonomy" id="37360"/>
    <lineage>
        <taxon>Eukaryota</taxon>
        <taxon>Sar</taxon>
        <taxon>Rhizaria</taxon>
        <taxon>Endomyxa</taxon>
        <taxon>Phytomyxea</taxon>
        <taxon>Plasmodiophorida</taxon>
        <taxon>Plasmodiophoridae</taxon>
        <taxon>Plasmodiophora</taxon>
    </lineage>
</organism>
<evidence type="ECO:0000313" key="2">
    <source>
        <dbReference type="EMBL" id="SPQ94126.1"/>
    </source>
</evidence>
<protein>
    <submittedName>
        <fullName evidence="2">Uncharacterized protein</fullName>
    </submittedName>
</protein>
<reference evidence="2 3" key="1">
    <citation type="submission" date="2018-03" db="EMBL/GenBank/DDBJ databases">
        <authorList>
            <person name="Fogelqvist J."/>
        </authorList>
    </citation>
    <scope>NUCLEOTIDE SEQUENCE [LARGE SCALE GENOMIC DNA]</scope>
</reference>
<name>A0A3P3Y1R2_PLABS</name>
<evidence type="ECO:0000256" key="1">
    <source>
        <dbReference type="SAM" id="MobiDB-lite"/>
    </source>
</evidence>
<proteinExistence type="predicted"/>
<dbReference type="Proteomes" id="UP000290189">
    <property type="component" value="Unassembled WGS sequence"/>
</dbReference>
<feature type="compositionally biased region" description="Basic and acidic residues" evidence="1">
    <location>
        <begin position="129"/>
        <end position="143"/>
    </location>
</feature>
<keyword evidence="2" id="KW-0496">Mitochondrion</keyword>
<accession>A0A3P3Y1R2</accession>
<gene>
    <name evidence="2" type="ORF">PLBR_LOCUS1341</name>
</gene>
<feature type="region of interest" description="Disordered" evidence="1">
    <location>
        <begin position="1"/>
        <end position="27"/>
    </location>
</feature>
<dbReference type="EMBL" id="OVEO01000002">
    <property type="protein sequence ID" value="SPQ94126.1"/>
    <property type="molecule type" value="Genomic_DNA"/>
</dbReference>
<sequence length="236" mass="26760">MANRGEQRRPSTAGGSKPHGLQTTRKSEHYFFSNYQLTNSAVASRSNIPAYTRPSKPTITRSYSTVKSEYQDSMSQGIKPKLSTTELKSNPSKRVHGSGKKLFDGIPPSLAYKVSKRERLLASQSPVGPEDRWNWDKPPKTRVPETGLARTSDEATRRAKFNANHPNSMDSIIRHWRERMAVSRSQEPVHYHRKNLFSRQRFIDGTADIKQIIHDYPYDSTGLTPNLIDPANVKPL</sequence>